<dbReference type="OrthoDB" id="3731619at2"/>
<dbReference type="Proteomes" id="UP000265719">
    <property type="component" value="Chromosome"/>
</dbReference>
<dbReference type="EMBL" id="CP063196">
    <property type="protein sequence ID" value="UOE20084.1"/>
    <property type="molecule type" value="Genomic_DNA"/>
</dbReference>
<proteinExistence type="predicted"/>
<accession>A0A399G2Z7</accession>
<organism evidence="1 2">
    <name type="scientific">Thermobifida halotolerans</name>
    <dbReference type="NCBI Taxonomy" id="483545"/>
    <lineage>
        <taxon>Bacteria</taxon>
        <taxon>Bacillati</taxon>
        <taxon>Actinomycetota</taxon>
        <taxon>Actinomycetes</taxon>
        <taxon>Streptosporangiales</taxon>
        <taxon>Nocardiopsidaceae</taxon>
        <taxon>Thermobifida</taxon>
    </lineage>
</organism>
<evidence type="ECO:0000313" key="2">
    <source>
        <dbReference type="Proteomes" id="UP000265719"/>
    </source>
</evidence>
<dbReference type="AlphaFoldDB" id="A0A399G2Z7"/>
<evidence type="ECO:0000313" key="1">
    <source>
        <dbReference type="EMBL" id="UOE20084.1"/>
    </source>
</evidence>
<protein>
    <submittedName>
        <fullName evidence="1">Uncharacterized protein</fullName>
    </submittedName>
</protein>
<sequence length="123" mass="13764">MALYEVHARKWENGWELRIADVGVTWSPTLGDACSRAREFISTQLAREERTVHVDLQPHVSEDLDQLAVEARRALHIADEAARTASAKIKEIAYGLSEAGLSPSDIAQYLGVPQQRLEELVRD</sequence>
<name>A0A399G2Z7_9ACTN</name>
<gene>
    <name evidence="1" type="ORF">NI17_002200</name>
</gene>
<keyword evidence="2" id="KW-1185">Reference proteome</keyword>
<dbReference type="KEGG" id="thao:NI17_002200"/>
<dbReference type="RefSeq" id="WP_068692581.1">
    <property type="nucleotide sequence ID" value="NZ_CP063196.1"/>
</dbReference>
<reference evidence="1" key="1">
    <citation type="submission" date="2020-10" db="EMBL/GenBank/DDBJ databases">
        <title>De novo genome project of the cellulose decomposer Thermobifida halotolerans type strain.</title>
        <authorList>
            <person name="Nagy I."/>
            <person name="Horvath B."/>
            <person name="Kukolya J."/>
            <person name="Nagy I."/>
            <person name="Orsini M."/>
        </authorList>
    </citation>
    <scope>NUCLEOTIDE SEQUENCE</scope>
    <source>
        <strain evidence="1">DSM 44931</strain>
    </source>
</reference>